<dbReference type="Gene3D" id="3.40.190.10">
    <property type="entry name" value="Periplasmic binding protein-like II"/>
    <property type="match status" value="1"/>
</dbReference>
<dbReference type="OrthoDB" id="9764112at2"/>
<dbReference type="EMBL" id="LZZM01000154">
    <property type="protein sequence ID" value="OOM77173.1"/>
    <property type="molecule type" value="Genomic_DNA"/>
</dbReference>
<keyword evidence="5" id="KW-0449">Lipoprotein</keyword>
<dbReference type="InterPro" id="IPR050490">
    <property type="entry name" value="Bact_solute-bd_prot1"/>
</dbReference>
<evidence type="ECO:0000313" key="7">
    <source>
        <dbReference type="EMBL" id="OOM77173.1"/>
    </source>
</evidence>
<evidence type="ECO:0000256" key="6">
    <source>
        <dbReference type="SAM" id="SignalP"/>
    </source>
</evidence>
<name>A0A1S8THA7_9CLOT</name>
<evidence type="ECO:0000256" key="1">
    <source>
        <dbReference type="ARBA" id="ARBA00022475"/>
    </source>
</evidence>
<evidence type="ECO:0000313" key="8">
    <source>
        <dbReference type="Proteomes" id="UP000190890"/>
    </source>
</evidence>
<evidence type="ECO:0000256" key="5">
    <source>
        <dbReference type="ARBA" id="ARBA00023288"/>
    </source>
</evidence>
<dbReference type="RefSeq" id="WP_077847612.1">
    <property type="nucleotide sequence ID" value="NZ_LZZM01000154.1"/>
</dbReference>
<evidence type="ECO:0000256" key="3">
    <source>
        <dbReference type="ARBA" id="ARBA00023136"/>
    </source>
</evidence>
<keyword evidence="4" id="KW-0564">Palmitate</keyword>
<keyword evidence="1" id="KW-1003">Cell membrane</keyword>
<dbReference type="PANTHER" id="PTHR43649:SF33">
    <property type="entry name" value="POLYGALACTURONAN_RHAMNOGALACTURONAN-BINDING PROTEIN YTCQ"/>
    <property type="match status" value="1"/>
</dbReference>
<keyword evidence="3" id="KW-0472">Membrane</keyword>
<dbReference type="PROSITE" id="PS51257">
    <property type="entry name" value="PROKAR_LIPOPROTEIN"/>
    <property type="match status" value="1"/>
</dbReference>
<dbReference type="SUPFAM" id="SSF53850">
    <property type="entry name" value="Periplasmic binding protein-like II"/>
    <property type="match status" value="1"/>
</dbReference>
<reference evidence="7 8" key="1">
    <citation type="submission" date="2016-05" db="EMBL/GenBank/DDBJ databases">
        <title>Microbial solvent formation.</title>
        <authorList>
            <person name="Poehlein A."/>
            <person name="Montoya Solano J.D."/>
            <person name="Flitsch S."/>
            <person name="Krabben P."/>
            <person name="Duerre P."/>
            <person name="Daniel R."/>
        </authorList>
    </citation>
    <scope>NUCLEOTIDE SEQUENCE [LARGE SCALE GENOMIC DNA]</scope>
    <source>
        <strain evidence="7 8">DSM 2619</strain>
    </source>
</reference>
<feature type="chain" id="PRO_5038881451" evidence="6">
    <location>
        <begin position="22"/>
        <end position="447"/>
    </location>
</feature>
<comment type="caution">
    <text evidence="7">The sequence shown here is derived from an EMBL/GenBank/DDBJ whole genome shotgun (WGS) entry which is preliminary data.</text>
</comment>
<keyword evidence="2 6" id="KW-0732">Signal</keyword>
<evidence type="ECO:0000256" key="2">
    <source>
        <dbReference type="ARBA" id="ARBA00022729"/>
    </source>
</evidence>
<sequence>MKSVKILKKIATIAAATSLVATMLVGCGSGATSSDNSGKASTASSSGDKLQMWTFVDMHAKFYQKMLEKWNTNNPDKKLDIEFTVLPYDDMHNKLQSALLSGQGAPDICDIEVGKFPNFLKGEPQLETLDDVVGPYKDKIVPSRLALYSKEGKVYGLPTHVGAVVAYYNTELLEKAGIDYKSIVTWDDFQKAGEKYYAATGKNFGTCDTAGSTTLSLMLGQQKSDYVTADAKPAINSPQMVKAVTKLKDMQNAHAIATIPGGQPDTTDAEAAINAGDYAVVIKALWYMNRFTTYMPEQAGKWAIAAPPTWQKGDPRSIGDGGTGTVVTKTAKNKDNVKAFLAYAKLSEDGTKAIWEDLGFDPTNMDVWTNKEITHNKDNQYVKFFKTNPFDVLNDMKSEIQLIKSTEASPNIGAVIATTTLNSIFEDNKDIKQTLDEAQQQVENELK</sequence>
<dbReference type="Proteomes" id="UP000190890">
    <property type="component" value="Unassembled WGS sequence"/>
</dbReference>
<dbReference type="InterPro" id="IPR006059">
    <property type="entry name" value="SBP"/>
</dbReference>
<accession>A0A1S8THA7</accession>
<dbReference type="AlphaFoldDB" id="A0A1S8THA7"/>
<gene>
    <name evidence="7" type="primary">araN_1</name>
    <name evidence="7" type="ORF">CLPUN_24880</name>
</gene>
<keyword evidence="8" id="KW-1185">Reference proteome</keyword>
<proteinExistence type="predicted"/>
<dbReference type="Pfam" id="PF01547">
    <property type="entry name" value="SBP_bac_1"/>
    <property type="match status" value="1"/>
</dbReference>
<evidence type="ECO:0000256" key="4">
    <source>
        <dbReference type="ARBA" id="ARBA00023139"/>
    </source>
</evidence>
<dbReference type="PANTHER" id="PTHR43649">
    <property type="entry name" value="ARABINOSE-BINDING PROTEIN-RELATED"/>
    <property type="match status" value="1"/>
</dbReference>
<organism evidence="7 8">
    <name type="scientific">Clostridium puniceum</name>
    <dbReference type="NCBI Taxonomy" id="29367"/>
    <lineage>
        <taxon>Bacteria</taxon>
        <taxon>Bacillati</taxon>
        <taxon>Bacillota</taxon>
        <taxon>Clostridia</taxon>
        <taxon>Eubacteriales</taxon>
        <taxon>Clostridiaceae</taxon>
        <taxon>Clostridium</taxon>
    </lineage>
</organism>
<dbReference type="STRING" id="29367.CLPUN_24880"/>
<feature type="signal peptide" evidence="6">
    <location>
        <begin position="1"/>
        <end position="21"/>
    </location>
</feature>
<protein>
    <submittedName>
        <fullName evidence="7">Putative arabinose-binding protein</fullName>
    </submittedName>
</protein>